<evidence type="ECO:0000313" key="5">
    <source>
        <dbReference type="EMBL" id="CAF1116646.1"/>
    </source>
</evidence>
<evidence type="ECO:0000256" key="4">
    <source>
        <dbReference type="RuleBase" id="RU367020"/>
    </source>
</evidence>
<dbReference type="OrthoDB" id="1658288at2759"/>
<dbReference type="InterPro" id="IPR011990">
    <property type="entry name" value="TPR-like_helical_dom_sf"/>
</dbReference>
<dbReference type="Gene3D" id="3.90.176.10">
    <property type="entry name" value="Toxin ADP-ribosyltransferase, Chain A, domain 1"/>
    <property type="match status" value="1"/>
</dbReference>
<evidence type="ECO:0000313" key="8">
    <source>
        <dbReference type="Proteomes" id="UP000663877"/>
    </source>
</evidence>
<feature type="repeat" description="TPR" evidence="3">
    <location>
        <begin position="437"/>
        <end position="470"/>
    </location>
</feature>
<dbReference type="Gene3D" id="1.25.40.10">
    <property type="entry name" value="Tetratricopeptide repeat domain"/>
    <property type="match status" value="2"/>
</dbReference>
<feature type="repeat" description="TPR" evidence="3">
    <location>
        <begin position="399"/>
        <end position="432"/>
    </location>
</feature>
<dbReference type="SMART" id="SM00028">
    <property type="entry name" value="TPR"/>
    <property type="match status" value="6"/>
</dbReference>
<evidence type="ECO:0000256" key="1">
    <source>
        <dbReference type="ARBA" id="ARBA00022737"/>
    </source>
</evidence>
<proteinExistence type="inferred from homology"/>
<keyword evidence="4" id="KW-0963">Cytoplasm</keyword>
<evidence type="ECO:0000256" key="3">
    <source>
        <dbReference type="PROSITE-ProRule" id="PRU00339"/>
    </source>
</evidence>
<comment type="function">
    <text evidence="4">Kinesin is a microtubule-associated force-producing protein that play a role in organelle transport.</text>
</comment>
<feature type="repeat" description="TPR" evidence="3">
    <location>
        <begin position="605"/>
        <end position="638"/>
    </location>
</feature>
<dbReference type="GO" id="GO:0005874">
    <property type="term" value="C:microtubule"/>
    <property type="evidence" value="ECO:0007669"/>
    <property type="project" value="UniProtKB-UniRule"/>
</dbReference>
<keyword evidence="1" id="KW-0677">Repeat</keyword>
<comment type="subcellular location">
    <subcellularLocation>
        <location evidence="4">Cytoplasm</location>
        <location evidence="4">Cytoskeleton</location>
    </subcellularLocation>
</comment>
<accession>A0A814Q945</accession>
<keyword evidence="4" id="KW-0505">Motor protein</keyword>
<organism evidence="5 8">
    <name type="scientific">Adineta steineri</name>
    <dbReference type="NCBI Taxonomy" id="433720"/>
    <lineage>
        <taxon>Eukaryota</taxon>
        <taxon>Metazoa</taxon>
        <taxon>Spiralia</taxon>
        <taxon>Gnathifera</taxon>
        <taxon>Rotifera</taxon>
        <taxon>Eurotatoria</taxon>
        <taxon>Bdelloidea</taxon>
        <taxon>Adinetida</taxon>
        <taxon>Adinetidae</taxon>
        <taxon>Adineta</taxon>
    </lineage>
</organism>
<evidence type="ECO:0000313" key="7">
    <source>
        <dbReference type="Proteomes" id="UP000663832"/>
    </source>
</evidence>
<dbReference type="GO" id="GO:0005871">
    <property type="term" value="C:kinesin complex"/>
    <property type="evidence" value="ECO:0007669"/>
    <property type="project" value="UniProtKB-UniRule"/>
</dbReference>
<dbReference type="AlphaFoldDB" id="A0A814Q945"/>
<dbReference type="PRINTS" id="PR00381">
    <property type="entry name" value="KINESINLIGHT"/>
</dbReference>
<keyword evidence="4" id="KW-0493">Microtubule</keyword>
<evidence type="ECO:0000313" key="6">
    <source>
        <dbReference type="EMBL" id="CAF1425682.1"/>
    </source>
</evidence>
<gene>
    <name evidence="5" type="ORF">BJG266_LOCUS22216</name>
    <name evidence="6" type="ORF">QVE165_LOCUS38603</name>
</gene>
<dbReference type="PROSITE" id="PS51996">
    <property type="entry name" value="TR_MART"/>
    <property type="match status" value="1"/>
</dbReference>
<reference evidence="5" key="1">
    <citation type="submission" date="2021-02" db="EMBL/GenBank/DDBJ databases">
        <authorList>
            <person name="Nowell W R."/>
        </authorList>
    </citation>
    <scope>NUCLEOTIDE SEQUENCE</scope>
</reference>
<evidence type="ECO:0000256" key="2">
    <source>
        <dbReference type="ARBA" id="ARBA00022803"/>
    </source>
</evidence>
<dbReference type="Proteomes" id="UP000663832">
    <property type="component" value="Unassembled WGS sequence"/>
</dbReference>
<dbReference type="InterPro" id="IPR019734">
    <property type="entry name" value="TPR_rpt"/>
</dbReference>
<keyword evidence="7" id="KW-1185">Reference proteome</keyword>
<dbReference type="SUPFAM" id="SSF56399">
    <property type="entry name" value="ADP-ribosylation"/>
    <property type="match status" value="1"/>
</dbReference>
<comment type="caution">
    <text evidence="5">The sequence shown here is derived from an EMBL/GenBank/DDBJ whole genome shotgun (WGS) entry which is preliminary data.</text>
</comment>
<dbReference type="Pfam" id="PF13424">
    <property type="entry name" value="TPR_12"/>
    <property type="match status" value="3"/>
</dbReference>
<feature type="repeat" description="TPR" evidence="3">
    <location>
        <begin position="479"/>
        <end position="512"/>
    </location>
</feature>
<dbReference type="PANTHER" id="PTHR45641:SF19">
    <property type="entry name" value="NEPHROCYSTIN-3"/>
    <property type="match status" value="1"/>
</dbReference>
<keyword evidence="2 3" id="KW-0802">TPR repeat</keyword>
<protein>
    <recommendedName>
        <fullName evidence="4">Kinesin light chain</fullName>
    </recommendedName>
</protein>
<dbReference type="Proteomes" id="UP000663877">
    <property type="component" value="Unassembled WGS sequence"/>
</dbReference>
<dbReference type="PANTHER" id="PTHR45641">
    <property type="entry name" value="TETRATRICOPEPTIDE REPEAT PROTEIN (AFU_ORTHOLOGUE AFUA_6G03870)"/>
    <property type="match status" value="1"/>
</dbReference>
<comment type="similarity">
    <text evidence="4">Belongs to the kinesin light chain family.</text>
</comment>
<dbReference type="EMBL" id="CAJNOI010000138">
    <property type="protein sequence ID" value="CAF1116646.1"/>
    <property type="molecule type" value="Genomic_DNA"/>
</dbReference>
<feature type="repeat" description="TPR" evidence="3">
    <location>
        <begin position="521"/>
        <end position="554"/>
    </location>
</feature>
<dbReference type="SUPFAM" id="SSF48452">
    <property type="entry name" value="TPR-like"/>
    <property type="match status" value="1"/>
</dbReference>
<keyword evidence="4" id="KW-0206">Cytoskeleton</keyword>
<dbReference type="PROSITE" id="PS50005">
    <property type="entry name" value="TPR"/>
    <property type="match status" value="5"/>
</dbReference>
<dbReference type="EMBL" id="CAJNOM010000417">
    <property type="protein sequence ID" value="CAF1425682.1"/>
    <property type="molecule type" value="Genomic_DNA"/>
</dbReference>
<name>A0A814Q945_9BILA</name>
<comment type="subunit">
    <text evidence="4">Oligomeric complex composed of two heavy chains and two light chains.</text>
</comment>
<sequence length="661" mass="78051">MTREVQQSKNLETFSLIWLDANVNGSIENIETQQRLRTSINHLKTFQNGDECKHYIELLPKDRFVLIVSGRLGQEVVPYIHNLRQVYSIYVYCLQKERNERWAKQYSKIKGVIIKLDELVTQIQSNQNKRSQIKIDEPLLITFFFTNNNNNTELNDHFIYSQLLIDYLLHNKLISTDEKELILLSKDEYKGNENELNIVREFENDYSSDRALWWYTRESFVYRLLNKAFRIQNIDLLLIFRFFIRDIQRLIEQNKSTNSICVYRSYLMSNDEIELFKNSIGEFLSINGYFLTNTHRQQTISYLNSSDITNDLEKVLFEIIADPHIDSSKPFSNITSFSYFSGEDQILFTLGSIFQLISIQQQDEGNERIWIIRMKLSSDKHERLKYVFEHIKNQYNTEQMNLLSFGRMLRKMSKYDDAEKFYRRLLKELPDGHVNIADCHYELGLVADEKGDYETSLEWHQKSLEIKNQTLKINDPSIAFSYNSIANTYQKKGDYKRALEYYNKAYHIWKKTVGENHLDIAMCLNNMGCLYENEKKYSQALECHQKALVIKKHHLPNDHFNLSATHNNLATLYGCTGQFDLALEHLNISLNIKFKSLSSNHLDIALTLRNLGLVYEIKQDFSQAKSKYEKAAMIRRHNLLPTHPDVLRIEQDIKRISLKIK</sequence>